<evidence type="ECO:0000313" key="3">
    <source>
        <dbReference type="EMBL" id="EKD19426.1"/>
    </source>
</evidence>
<dbReference type="Pfam" id="PF20150">
    <property type="entry name" value="2EXR"/>
    <property type="match status" value="2"/>
</dbReference>
<evidence type="ECO:0000259" key="2">
    <source>
        <dbReference type="Pfam" id="PF20150"/>
    </source>
</evidence>
<dbReference type="OrthoDB" id="3513892at2759"/>
<feature type="domain" description="2EXR" evidence="2">
    <location>
        <begin position="449"/>
        <end position="548"/>
    </location>
</feature>
<organism evidence="3 4">
    <name type="scientific">Marssonina brunnea f. sp. multigermtubi (strain MB_m1)</name>
    <name type="common">Marssonina leaf spot fungus</name>
    <dbReference type="NCBI Taxonomy" id="1072389"/>
    <lineage>
        <taxon>Eukaryota</taxon>
        <taxon>Fungi</taxon>
        <taxon>Dikarya</taxon>
        <taxon>Ascomycota</taxon>
        <taxon>Pezizomycotina</taxon>
        <taxon>Leotiomycetes</taxon>
        <taxon>Helotiales</taxon>
        <taxon>Drepanopezizaceae</taxon>
        <taxon>Drepanopeziza</taxon>
    </lineage>
</organism>
<dbReference type="InterPro" id="IPR045518">
    <property type="entry name" value="2EXR"/>
</dbReference>
<protein>
    <recommendedName>
        <fullName evidence="2">2EXR domain-containing protein</fullName>
    </recommendedName>
</protein>
<sequence length="717" mass="78970">MFTKLPTEIRDKIYGFIEDLEPCYIFPCRYNTGTSGKRIRVMRIHSYKPPIVLHLYRESRNEFLVRGGANTTIHQTYTLVKRMTSLSKPVYVRLNRDNLFLQELEALSCMAIYTMRHITVAIPFDQIGPKFLALQLRRFNLLESLTLVLALKKRDAETKEMDLIRGKVEAELQATQERFPEWTAQPVVKTVIVTFGLQDQILSSNMSSSPVLSSITNGPSLDSKKAEPSLSLATTMAAASTPYGNHASAFNSNTSFLGAGIATSISPALSISPIGSKPDFKKTLPLLSPSAPVAAASTFHGHNPSAFAPSAIYFGAAAFSPSYGNFKRDKTFTTVSQVLPVCLATTEAATAMIITPNSSNNAGILASQNLFVHYATSFSPFLDVQASEPLQGFRKCPPLLSLATTVDSDLPKSDIVTMAPRQAVLSTNITIGSLSAESPAGPPPTLDKFTPFPRLPLELRLMIFCLMEPSPGLIRKIPRLGKIQKYERVGGLRTIFGPAVLQICREARNELRGDKPALCSHAKYEIVETLSVQTGVTRFYMDKTVDTFYLHAESHMENSSLWDVQRIAFSSRTIDTAHINFAERLGRFKALKSITVMIPEFAFFLGDAPYTPDSDRNMTVLAREYPALESNIQKALSGMTTSAGEPLPELFLAAGDWPGIAIFTKAESEAYWAAIRLAEELKRQAAGEKGFWDEDGDSEMSWDSNLDADGDSDDEVF</sequence>
<feature type="compositionally biased region" description="Acidic residues" evidence="1">
    <location>
        <begin position="693"/>
        <end position="717"/>
    </location>
</feature>
<evidence type="ECO:0000256" key="1">
    <source>
        <dbReference type="SAM" id="MobiDB-lite"/>
    </source>
</evidence>
<dbReference type="HOGENOM" id="CLU_385456_0_0_1"/>
<dbReference type="KEGG" id="mbe:MBM_02663"/>
<reference evidence="3 4" key="1">
    <citation type="journal article" date="2012" name="BMC Genomics">
        <title>Sequencing the genome of Marssonina brunnea reveals fungus-poplar co-evolution.</title>
        <authorList>
            <person name="Zhu S."/>
            <person name="Cao Y.-Z."/>
            <person name="Jiang C."/>
            <person name="Tan B.-Y."/>
            <person name="Wang Z."/>
            <person name="Feng S."/>
            <person name="Zhang L."/>
            <person name="Su X.-H."/>
            <person name="Brejova B."/>
            <person name="Vinar T."/>
            <person name="Xu M."/>
            <person name="Wang M.-X."/>
            <person name="Zhang S.-G."/>
            <person name="Huang M.-R."/>
            <person name="Wu R."/>
            <person name="Zhou Y."/>
        </authorList>
    </citation>
    <scope>NUCLEOTIDE SEQUENCE [LARGE SCALE GENOMIC DNA]</scope>
    <source>
        <strain evidence="3 4">MB_m1</strain>
    </source>
</reference>
<dbReference type="AlphaFoldDB" id="K1X2G5"/>
<feature type="region of interest" description="Disordered" evidence="1">
    <location>
        <begin position="688"/>
        <end position="717"/>
    </location>
</feature>
<dbReference type="InParanoid" id="K1X2G5"/>
<evidence type="ECO:0000313" key="4">
    <source>
        <dbReference type="Proteomes" id="UP000006753"/>
    </source>
</evidence>
<dbReference type="EMBL" id="JH921431">
    <property type="protein sequence ID" value="EKD19426.1"/>
    <property type="molecule type" value="Genomic_DNA"/>
</dbReference>
<dbReference type="Proteomes" id="UP000006753">
    <property type="component" value="Unassembled WGS sequence"/>
</dbReference>
<dbReference type="PANTHER" id="PTHR35910:SF1">
    <property type="entry name" value="2EXR DOMAIN-CONTAINING PROTEIN"/>
    <property type="match status" value="1"/>
</dbReference>
<keyword evidence="4" id="KW-1185">Reference proteome</keyword>
<proteinExistence type="predicted"/>
<feature type="domain" description="2EXR" evidence="2">
    <location>
        <begin position="2"/>
        <end position="98"/>
    </location>
</feature>
<accession>K1X2G5</accession>
<name>K1X2G5_MARBU</name>
<gene>
    <name evidence="3" type="ORF">MBM_02663</name>
</gene>
<dbReference type="PANTHER" id="PTHR35910">
    <property type="entry name" value="2EXR DOMAIN-CONTAINING PROTEIN"/>
    <property type="match status" value="1"/>
</dbReference>